<gene>
    <name evidence="1" type="ORF">METZ01_LOCUS311845</name>
</gene>
<proteinExistence type="predicted"/>
<evidence type="ECO:0000313" key="1">
    <source>
        <dbReference type="EMBL" id="SVC58991.1"/>
    </source>
</evidence>
<reference evidence="1" key="1">
    <citation type="submission" date="2018-05" db="EMBL/GenBank/DDBJ databases">
        <authorList>
            <person name="Lanie J.A."/>
            <person name="Ng W.-L."/>
            <person name="Kazmierczak K.M."/>
            <person name="Andrzejewski T.M."/>
            <person name="Davidsen T.M."/>
            <person name="Wayne K.J."/>
            <person name="Tettelin H."/>
            <person name="Glass J.I."/>
            <person name="Rusch D."/>
            <person name="Podicherti R."/>
            <person name="Tsui H.-C.T."/>
            <person name="Winkler M.E."/>
        </authorList>
    </citation>
    <scope>NUCLEOTIDE SEQUENCE</scope>
</reference>
<name>A0A382NHD0_9ZZZZ</name>
<accession>A0A382NHD0</accession>
<organism evidence="1">
    <name type="scientific">marine metagenome</name>
    <dbReference type="NCBI Taxonomy" id="408172"/>
    <lineage>
        <taxon>unclassified sequences</taxon>
        <taxon>metagenomes</taxon>
        <taxon>ecological metagenomes</taxon>
    </lineage>
</organism>
<sequence length="105" mass="11764">MLAIHNKRQIGVRPVKLRVASPAEIHALLIKVVYSPEKGRSVALFSITERSAAESSLYILYIGVSKYKPALIFVALFYPTSRKLITVLQVGSTHKRPRQDMQGLM</sequence>
<dbReference type="AlphaFoldDB" id="A0A382NHD0"/>
<dbReference type="EMBL" id="UINC01099599">
    <property type="protein sequence ID" value="SVC58991.1"/>
    <property type="molecule type" value="Genomic_DNA"/>
</dbReference>
<protein>
    <submittedName>
        <fullName evidence="1">Uncharacterized protein</fullName>
    </submittedName>
</protein>